<dbReference type="EC" id="3.5.1.28" evidence="4"/>
<feature type="domain" description="SH3b" evidence="3">
    <location>
        <begin position="201"/>
        <end position="263"/>
    </location>
</feature>
<dbReference type="PANTHER" id="PTHR30404:SF8">
    <property type="entry name" value="AUTOLYSIN PH-RELATED"/>
    <property type="match status" value="1"/>
</dbReference>
<gene>
    <name evidence="4" type="ORF">QOZ93_001451</name>
</gene>
<dbReference type="Proteomes" id="UP001224418">
    <property type="component" value="Unassembled WGS sequence"/>
</dbReference>
<dbReference type="PROSITE" id="PS51781">
    <property type="entry name" value="SH3B"/>
    <property type="match status" value="1"/>
</dbReference>
<dbReference type="SMART" id="SM00287">
    <property type="entry name" value="SH3b"/>
    <property type="match status" value="1"/>
</dbReference>
<evidence type="ECO:0000256" key="2">
    <source>
        <dbReference type="ARBA" id="ARBA00023316"/>
    </source>
</evidence>
<reference evidence="4 5" key="1">
    <citation type="submission" date="2023-07" db="EMBL/GenBank/DDBJ databases">
        <title>Genomic Encyclopedia of Type Strains, Phase IV (KMG-IV): sequencing the most valuable type-strain genomes for metagenomic binning, comparative biology and taxonomic classification.</title>
        <authorList>
            <person name="Goeker M."/>
        </authorList>
    </citation>
    <scope>NUCLEOTIDE SEQUENCE [LARGE SCALE GENOMIC DNA]</scope>
    <source>
        <strain evidence="4 5">DSM 1400</strain>
    </source>
</reference>
<keyword evidence="5" id="KW-1185">Reference proteome</keyword>
<dbReference type="SUPFAM" id="SSF53187">
    <property type="entry name" value="Zn-dependent exopeptidases"/>
    <property type="match status" value="1"/>
</dbReference>
<dbReference type="InterPro" id="IPR002508">
    <property type="entry name" value="MurNAc-LAA_cat"/>
</dbReference>
<dbReference type="RefSeq" id="WP_307355688.1">
    <property type="nucleotide sequence ID" value="NZ_BAAACJ010000036.1"/>
</dbReference>
<protein>
    <submittedName>
        <fullName evidence="4">N-acetylmuramoyl-L-alanine amidase</fullName>
        <ecNumber evidence="4">3.5.1.28</ecNumber>
    </submittedName>
</protein>
<sequence>MKIAVRRGHQKTGQDGCASGLVNEIIVAEDYHNRLICKLNALGHEVLDVTPPEANRTLSNSLWYGIEKANKWKADLFISCHVNNAYNSFSGALGCEVLYYKNSSKGKDFAIKIEEQLSALGFKSRGAKADVRNLSELKNTNCPCVIIEPFFVEATEDIKIYKRVGGEGIANAILKGITGKTVLTSNNTTSLNTSNWLNLDGKTGICIGNEVRIRSSKNTNISTNILSYLNKGDKVKLYRKEGDWIHIYYPNHGGYVSAKYIKY</sequence>
<evidence type="ECO:0000256" key="1">
    <source>
        <dbReference type="ARBA" id="ARBA00022801"/>
    </source>
</evidence>
<comment type="caution">
    <text evidence="4">The sequence shown here is derived from an EMBL/GenBank/DDBJ whole genome shotgun (WGS) entry which is preliminary data.</text>
</comment>
<name>A0ABU0JUH3_HATLI</name>
<dbReference type="Gene3D" id="2.30.30.40">
    <property type="entry name" value="SH3 Domains"/>
    <property type="match status" value="1"/>
</dbReference>
<organism evidence="4 5">
    <name type="scientific">Hathewaya limosa</name>
    <name type="common">Clostridium limosum</name>
    <dbReference type="NCBI Taxonomy" id="1536"/>
    <lineage>
        <taxon>Bacteria</taxon>
        <taxon>Bacillati</taxon>
        <taxon>Bacillota</taxon>
        <taxon>Clostridia</taxon>
        <taxon>Eubacteriales</taxon>
        <taxon>Clostridiaceae</taxon>
        <taxon>Hathewaya</taxon>
    </lineage>
</organism>
<dbReference type="Gene3D" id="3.40.630.40">
    <property type="entry name" value="Zn-dependent exopeptidases"/>
    <property type="match status" value="1"/>
</dbReference>
<evidence type="ECO:0000313" key="5">
    <source>
        <dbReference type="Proteomes" id="UP001224418"/>
    </source>
</evidence>
<proteinExistence type="predicted"/>
<evidence type="ECO:0000259" key="3">
    <source>
        <dbReference type="PROSITE" id="PS51781"/>
    </source>
</evidence>
<dbReference type="EMBL" id="JAUSWN010000011">
    <property type="protein sequence ID" value="MDQ0479709.1"/>
    <property type="molecule type" value="Genomic_DNA"/>
</dbReference>
<dbReference type="CDD" id="cd02696">
    <property type="entry name" value="MurNAc-LAA"/>
    <property type="match status" value="1"/>
</dbReference>
<dbReference type="Pfam" id="PF08239">
    <property type="entry name" value="SH3_3"/>
    <property type="match status" value="1"/>
</dbReference>
<keyword evidence="1 4" id="KW-0378">Hydrolase</keyword>
<dbReference type="PANTHER" id="PTHR30404">
    <property type="entry name" value="N-ACETYLMURAMOYL-L-ALANINE AMIDASE"/>
    <property type="match status" value="1"/>
</dbReference>
<accession>A0ABU0JUH3</accession>
<dbReference type="InterPro" id="IPR003646">
    <property type="entry name" value="SH3-like_bac-type"/>
</dbReference>
<dbReference type="Pfam" id="PF01520">
    <property type="entry name" value="Amidase_3"/>
    <property type="match status" value="1"/>
</dbReference>
<keyword evidence="2" id="KW-0961">Cell wall biogenesis/degradation</keyword>
<evidence type="ECO:0000313" key="4">
    <source>
        <dbReference type="EMBL" id="MDQ0479709.1"/>
    </source>
</evidence>
<dbReference type="SMART" id="SM00646">
    <property type="entry name" value="Ami_3"/>
    <property type="match status" value="1"/>
</dbReference>
<dbReference type="GO" id="GO:0008745">
    <property type="term" value="F:N-acetylmuramoyl-L-alanine amidase activity"/>
    <property type="evidence" value="ECO:0007669"/>
    <property type="project" value="UniProtKB-EC"/>
</dbReference>
<dbReference type="InterPro" id="IPR050695">
    <property type="entry name" value="N-acetylmuramoyl_amidase_3"/>
</dbReference>